<feature type="compositionally biased region" description="Polar residues" evidence="10">
    <location>
        <begin position="451"/>
        <end position="465"/>
    </location>
</feature>
<keyword evidence="7" id="KW-0539">Nucleus</keyword>
<dbReference type="CDD" id="cd00167">
    <property type="entry name" value="SANT"/>
    <property type="match status" value="1"/>
</dbReference>
<feature type="region of interest" description="Disordered" evidence="10">
    <location>
        <begin position="110"/>
        <end position="191"/>
    </location>
</feature>
<dbReference type="SMART" id="SM00717">
    <property type="entry name" value="SANT"/>
    <property type="match status" value="2"/>
</dbReference>
<evidence type="ECO:0000256" key="4">
    <source>
        <dbReference type="ARBA" id="ARBA00022737"/>
    </source>
</evidence>
<evidence type="ECO:0000256" key="5">
    <source>
        <dbReference type="ARBA" id="ARBA00023125"/>
    </source>
</evidence>
<evidence type="ECO:0000256" key="3">
    <source>
        <dbReference type="ARBA" id="ARBA00022728"/>
    </source>
</evidence>
<keyword evidence="6" id="KW-0508">mRNA splicing</keyword>
<dbReference type="InterPro" id="IPR009057">
    <property type="entry name" value="Homeodomain-like_sf"/>
</dbReference>
<feature type="compositionally biased region" description="Basic and acidic residues" evidence="10">
    <location>
        <begin position="128"/>
        <end position="151"/>
    </location>
</feature>
<feature type="domain" description="HTH myb-type" evidence="12">
    <location>
        <begin position="1"/>
        <end position="56"/>
    </location>
</feature>
<evidence type="ECO:0000256" key="10">
    <source>
        <dbReference type="SAM" id="MobiDB-lite"/>
    </source>
</evidence>
<dbReference type="PANTHER" id="PTHR45885:SF1">
    <property type="entry name" value="CELL DIVISION CYCLE 5-LIKE PROTEIN"/>
    <property type="match status" value="1"/>
</dbReference>
<feature type="domain" description="HTH myb-type" evidence="12">
    <location>
        <begin position="57"/>
        <end position="106"/>
    </location>
</feature>
<feature type="region of interest" description="Disordered" evidence="10">
    <location>
        <begin position="434"/>
        <end position="465"/>
    </location>
</feature>
<dbReference type="EMBL" id="JAADJG010000038">
    <property type="protein sequence ID" value="KAF4456962.1"/>
    <property type="molecule type" value="Genomic_DNA"/>
</dbReference>
<organism evidence="13 14">
    <name type="scientific">Fusarium austroafricanum</name>
    <dbReference type="NCBI Taxonomy" id="2364996"/>
    <lineage>
        <taxon>Eukaryota</taxon>
        <taxon>Fungi</taxon>
        <taxon>Dikarya</taxon>
        <taxon>Ascomycota</taxon>
        <taxon>Pezizomycotina</taxon>
        <taxon>Sordariomycetes</taxon>
        <taxon>Hypocreomycetidae</taxon>
        <taxon>Hypocreales</taxon>
        <taxon>Nectriaceae</taxon>
        <taxon>Fusarium</taxon>
        <taxon>Fusarium concolor species complex</taxon>
    </lineage>
</organism>
<evidence type="ECO:0000256" key="7">
    <source>
        <dbReference type="ARBA" id="ARBA00023242"/>
    </source>
</evidence>
<dbReference type="FunFam" id="1.10.10.60:FF:000021">
    <property type="entry name" value="CDC5 cell division cycle 5-like"/>
    <property type="match status" value="1"/>
</dbReference>
<evidence type="ECO:0000256" key="8">
    <source>
        <dbReference type="ARBA" id="ARBA00055157"/>
    </source>
</evidence>
<feature type="coiled-coil region" evidence="9">
    <location>
        <begin position="738"/>
        <end position="772"/>
    </location>
</feature>
<dbReference type="GO" id="GO:0003677">
    <property type="term" value="F:DNA binding"/>
    <property type="evidence" value="ECO:0007669"/>
    <property type="project" value="UniProtKB-KW"/>
</dbReference>
<feature type="domain" description="Myb-like" evidence="11">
    <location>
        <begin position="53"/>
        <end position="102"/>
    </location>
</feature>
<evidence type="ECO:0000256" key="9">
    <source>
        <dbReference type="SAM" id="Coils"/>
    </source>
</evidence>
<dbReference type="InterPro" id="IPR047242">
    <property type="entry name" value="CDC5L/Cef1"/>
</dbReference>
<evidence type="ECO:0000313" key="14">
    <source>
        <dbReference type="Proteomes" id="UP000605986"/>
    </source>
</evidence>
<evidence type="ECO:0000259" key="11">
    <source>
        <dbReference type="PROSITE" id="PS50090"/>
    </source>
</evidence>
<dbReference type="CDD" id="cd11659">
    <property type="entry name" value="SANT_CDC5_II"/>
    <property type="match status" value="1"/>
</dbReference>
<dbReference type="InterPro" id="IPR017930">
    <property type="entry name" value="Myb_dom"/>
</dbReference>
<keyword evidence="4" id="KW-0677">Repeat</keyword>
<feature type="region of interest" description="Disordered" evidence="10">
    <location>
        <begin position="241"/>
        <end position="310"/>
    </location>
</feature>
<keyword evidence="3" id="KW-0747">Spliceosome</keyword>
<dbReference type="Proteomes" id="UP000605986">
    <property type="component" value="Unassembled WGS sequence"/>
</dbReference>
<sequence>MPVVKGGVWTNIEDEILKASVSKYGLNQWARVSSLLARKTPKQCKARWNEWLDPSIKKIEWSKEEDEKLLHLAKIMPTQWRTIAPVVGRTANQCLERYQKLLDEAEAKESSLGLMGPEGGETQAPSADDVRRLRPGELDPDPETKPARPDTIDLDEDEKEMLSEARARLANTQGKKAKRKARERQQEESRRLAALQKRRELKTAGINIKVTTRKKGEMDYNADIPFERKALAGFYDTSEEMAQNEAQRAAFDPRKQQLANKRKGEGEEDNDRKRKKTDKDGASESYKAALKAGQLQKIREAEQSSKRRSLVLPAPQVSEGELEDIVKMGRMGEAANLRARESENDATRGLVNTYSTLNSATPIRTPKAPEQEDHIANEIRNIRALNDTKSALLGGENTPLHEGASSTGFDGITPRKQIISTPNPMATPLRADGVGATPGRPGQTPMRTPRDTLSLNQDGGMSTVSATPRDIKMRDLALRNQLKAGLASLPQPKDEEWEFDIPEEEKELMQVDDMTQEDAAERDRRERERREAEEALEFRRRTQVMQKNLPRPVHVDLPSLLKQANSITDAAESLIAKESANLVANDAMRYPVPGGQVSGAPRPLQQIDDDALAEACLLIMSETKPLPKFEDVQIAFEARASSSLLLGLGCYNDDDEEEQGVVMKEAFDAVQDSIMASAEAGAKLEKKLSLHLGGYQKRQKMLRDKMGDASDALEKARVALAGFKTLAISEDVAIERRLNALRDEVGFVNRREREAQENYRKAKEELDALLATGVNGVH</sequence>
<keyword evidence="14" id="KW-1185">Reference proteome</keyword>
<feature type="domain" description="Myb-like" evidence="11">
    <location>
        <begin position="1"/>
        <end position="52"/>
    </location>
</feature>
<dbReference type="InterPro" id="IPR021786">
    <property type="entry name" value="Cdc5p/Cef1_C"/>
</dbReference>
<evidence type="ECO:0000256" key="2">
    <source>
        <dbReference type="ARBA" id="ARBA00022664"/>
    </source>
</evidence>
<dbReference type="PROSITE" id="PS50090">
    <property type="entry name" value="MYB_LIKE"/>
    <property type="match status" value="2"/>
</dbReference>
<reference evidence="13" key="1">
    <citation type="submission" date="2020-01" db="EMBL/GenBank/DDBJ databases">
        <title>Identification and distribution of gene clusters putatively required for synthesis of sphingolipid metabolism inhibitors in phylogenetically diverse species of the filamentous fungus Fusarium.</title>
        <authorList>
            <person name="Kim H.-S."/>
            <person name="Busman M."/>
            <person name="Brown D.W."/>
            <person name="Divon H."/>
            <person name="Uhlig S."/>
            <person name="Proctor R.H."/>
        </authorList>
    </citation>
    <scope>NUCLEOTIDE SEQUENCE</scope>
    <source>
        <strain evidence="13">NRRL 53441</strain>
    </source>
</reference>
<evidence type="ECO:0000256" key="1">
    <source>
        <dbReference type="ARBA" id="ARBA00010506"/>
    </source>
</evidence>
<dbReference type="Gene3D" id="1.10.10.60">
    <property type="entry name" value="Homeodomain-like"/>
    <property type="match status" value="2"/>
</dbReference>
<protein>
    <submittedName>
        <fullName evidence="13">Pre-mRNA-splicing factor cef-1</fullName>
    </submittedName>
</protein>
<comment type="function">
    <text evidence="8">Involved in pre-mRNA splicing and cell cycle control.</text>
</comment>
<dbReference type="SUPFAM" id="SSF46689">
    <property type="entry name" value="Homeodomain-like"/>
    <property type="match status" value="1"/>
</dbReference>
<accession>A0A8H4PDU9</accession>
<keyword evidence="2" id="KW-0507">mRNA processing</keyword>
<dbReference type="GO" id="GO:0000398">
    <property type="term" value="P:mRNA splicing, via spliceosome"/>
    <property type="evidence" value="ECO:0007669"/>
    <property type="project" value="InterPro"/>
</dbReference>
<evidence type="ECO:0000313" key="13">
    <source>
        <dbReference type="EMBL" id="KAF4456962.1"/>
    </source>
</evidence>
<comment type="caution">
    <text evidence="13">The sequence shown here is derived from an EMBL/GenBank/DDBJ whole genome shotgun (WGS) entry which is preliminary data.</text>
</comment>
<gene>
    <name evidence="13" type="ORF">F53441_977</name>
</gene>
<comment type="similarity">
    <text evidence="1">Belongs to the CEF1 family.</text>
</comment>
<dbReference type="GO" id="GO:0000974">
    <property type="term" value="C:Prp19 complex"/>
    <property type="evidence" value="ECO:0007669"/>
    <property type="project" value="InterPro"/>
</dbReference>
<dbReference type="InterPro" id="IPR001005">
    <property type="entry name" value="SANT/Myb"/>
</dbReference>
<dbReference type="OrthoDB" id="1410009at2759"/>
<dbReference type="GO" id="GO:0005681">
    <property type="term" value="C:spliceosomal complex"/>
    <property type="evidence" value="ECO:0007669"/>
    <property type="project" value="UniProtKB-KW"/>
</dbReference>
<proteinExistence type="inferred from homology"/>
<evidence type="ECO:0000259" key="12">
    <source>
        <dbReference type="PROSITE" id="PS51294"/>
    </source>
</evidence>
<keyword evidence="9" id="KW-0175">Coiled coil</keyword>
<dbReference type="Pfam" id="PF11831">
    <property type="entry name" value="Myb_Cef"/>
    <property type="match status" value="1"/>
</dbReference>
<keyword evidence="5" id="KW-0238">DNA-binding</keyword>
<dbReference type="PROSITE" id="PS51294">
    <property type="entry name" value="HTH_MYB"/>
    <property type="match status" value="2"/>
</dbReference>
<dbReference type="Pfam" id="PF13921">
    <property type="entry name" value="Myb_DNA-bind_6"/>
    <property type="match status" value="1"/>
</dbReference>
<dbReference type="PANTHER" id="PTHR45885">
    <property type="entry name" value="CELL DIVISION CYCLE 5-LIKE PROTEIN"/>
    <property type="match status" value="1"/>
</dbReference>
<dbReference type="AlphaFoldDB" id="A0A8H4PDU9"/>
<evidence type="ECO:0000256" key="6">
    <source>
        <dbReference type="ARBA" id="ARBA00023187"/>
    </source>
</evidence>
<dbReference type="InterPro" id="IPR047240">
    <property type="entry name" value="SANT_CDC5L_II"/>
</dbReference>
<name>A0A8H4PDU9_9HYPO</name>